<dbReference type="AlphaFoldDB" id="A0A914WQ72"/>
<evidence type="ECO:0000256" key="3">
    <source>
        <dbReference type="SAM" id="SignalP"/>
    </source>
</evidence>
<sequence length="158" mass="16965">MAHLFGLALVLAAVLIRIDACFIQQCPFTIGLDSYESGKIKKDSGVFKRSLPQFLQLRQCAMCSDGIRIGQCFGPAICCFGDGCVIGKNLITMNCLMESVSSKPCLPHGAKSCSTGSSNDVKQGFCSSPDLCCSNDTCVVSRQCEERDGVERAMTEEA</sequence>
<feature type="chain" id="PRO_5037747962" evidence="3">
    <location>
        <begin position="21"/>
        <end position="158"/>
    </location>
</feature>
<dbReference type="Proteomes" id="UP000887566">
    <property type="component" value="Unplaced"/>
</dbReference>
<protein>
    <submittedName>
        <fullName evidence="5">Uncharacterized protein</fullName>
    </submittedName>
</protein>
<keyword evidence="3" id="KW-0732">Signal</keyword>
<dbReference type="Gene3D" id="2.60.9.10">
    <property type="entry name" value="Neurohypophysial hormone domain"/>
    <property type="match status" value="1"/>
</dbReference>
<proteinExistence type="inferred from homology"/>
<keyword evidence="2" id="KW-1015">Disulfide bond</keyword>
<dbReference type="Pfam" id="PF00184">
    <property type="entry name" value="Hormone_5"/>
    <property type="match status" value="1"/>
</dbReference>
<evidence type="ECO:0000313" key="5">
    <source>
        <dbReference type="WBParaSite" id="PSAMB.scaffold451size50595.g5996.t1"/>
    </source>
</evidence>
<reference evidence="5" key="1">
    <citation type="submission" date="2022-11" db="UniProtKB">
        <authorList>
            <consortium name="WormBaseParasite"/>
        </authorList>
    </citation>
    <scope>IDENTIFICATION</scope>
</reference>
<feature type="signal peptide" evidence="3">
    <location>
        <begin position="1"/>
        <end position="20"/>
    </location>
</feature>
<dbReference type="InterPro" id="IPR000981">
    <property type="entry name" value="Neurhyp_horm"/>
</dbReference>
<organism evidence="4 5">
    <name type="scientific">Plectus sambesii</name>
    <dbReference type="NCBI Taxonomy" id="2011161"/>
    <lineage>
        <taxon>Eukaryota</taxon>
        <taxon>Metazoa</taxon>
        <taxon>Ecdysozoa</taxon>
        <taxon>Nematoda</taxon>
        <taxon>Chromadorea</taxon>
        <taxon>Plectida</taxon>
        <taxon>Plectina</taxon>
        <taxon>Plectoidea</taxon>
        <taxon>Plectidae</taxon>
        <taxon>Plectus</taxon>
    </lineage>
</organism>
<dbReference type="GO" id="GO:0030141">
    <property type="term" value="C:secretory granule"/>
    <property type="evidence" value="ECO:0007669"/>
    <property type="project" value="TreeGrafter"/>
</dbReference>
<keyword evidence="4" id="KW-1185">Reference proteome</keyword>
<dbReference type="SUPFAM" id="SSF49606">
    <property type="entry name" value="Neurophysin II"/>
    <property type="match status" value="1"/>
</dbReference>
<dbReference type="SMART" id="SM00003">
    <property type="entry name" value="NH"/>
    <property type="match status" value="1"/>
</dbReference>
<comment type="similarity">
    <text evidence="1">Belongs to the vasopressin/oxytocin family.</text>
</comment>
<dbReference type="GO" id="GO:0005185">
    <property type="term" value="F:neurohypophyseal hormone activity"/>
    <property type="evidence" value="ECO:0007669"/>
    <property type="project" value="InterPro"/>
</dbReference>
<dbReference type="PANTHER" id="PTHR11681:SF5">
    <property type="entry name" value="ISOTOCIN"/>
    <property type="match status" value="1"/>
</dbReference>
<dbReference type="InterPro" id="IPR036387">
    <property type="entry name" value="Neurhyp_horm_dom_sf"/>
</dbReference>
<name>A0A914WQ72_9BILA</name>
<evidence type="ECO:0000313" key="4">
    <source>
        <dbReference type="Proteomes" id="UP000887566"/>
    </source>
</evidence>
<evidence type="ECO:0000256" key="1">
    <source>
        <dbReference type="ARBA" id="ARBA00007369"/>
    </source>
</evidence>
<evidence type="ECO:0000256" key="2">
    <source>
        <dbReference type="ARBA" id="ARBA00023157"/>
    </source>
</evidence>
<dbReference type="GO" id="GO:0005615">
    <property type="term" value="C:extracellular space"/>
    <property type="evidence" value="ECO:0007669"/>
    <property type="project" value="TreeGrafter"/>
</dbReference>
<accession>A0A914WQ72</accession>
<dbReference type="WBParaSite" id="PSAMB.scaffold451size50595.g5996.t1">
    <property type="protein sequence ID" value="PSAMB.scaffold451size50595.g5996.t1"/>
    <property type="gene ID" value="PSAMB.scaffold451size50595.g5996"/>
</dbReference>
<dbReference type="PANTHER" id="PTHR11681">
    <property type="entry name" value="NEUROPHYSIN"/>
    <property type="match status" value="1"/>
</dbReference>